<keyword evidence="15" id="KW-0902">Two-component regulatory system</keyword>
<dbReference type="Gene3D" id="1.20.5.1930">
    <property type="match status" value="1"/>
</dbReference>
<keyword evidence="6" id="KW-0004">4Fe-4S</keyword>
<evidence type="ECO:0000256" key="12">
    <source>
        <dbReference type="ARBA" id="ARBA00022777"/>
    </source>
</evidence>
<dbReference type="Pfam" id="PF02518">
    <property type="entry name" value="HATPase_c"/>
    <property type="match status" value="1"/>
</dbReference>
<keyword evidence="9" id="KW-0808">Transferase</keyword>
<evidence type="ECO:0000256" key="16">
    <source>
        <dbReference type="ARBA" id="ARBA00023014"/>
    </source>
</evidence>
<dbReference type="Pfam" id="PF07730">
    <property type="entry name" value="HisKA_3"/>
    <property type="match status" value="1"/>
</dbReference>
<evidence type="ECO:0000256" key="8">
    <source>
        <dbReference type="ARBA" id="ARBA00022553"/>
    </source>
</evidence>
<dbReference type="InterPro" id="IPR005467">
    <property type="entry name" value="His_kinase_dom"/>
</dbReference>
<sequence>MIDRESATTQLAALLEQHIDEVADAWAQMTYQNASFRPSDSWIDMLRTSAKQGLQAIIETLKTGSYISLKVYLSRLNIVSLKSGFKSSEVTESLLLCKDAIMEVISSGPIESSFVWAMIYELDACLRWIVGHFNTIAAAELNRCLRQQHENIIAMLNISEQATDSIDINVVLEHVAEGIMAAAHVEHCDFYIVDEDRNRLIPTVGTSHSPRPEKLIQAFLNYYPSPTSDPFYQLILEHKQPLVCENAQTDPRVNQAITSQMGTKSILSVPLVANHKVFAIVTTGTFSEYRTFTDEQLELTWDIARAAALVVENAGLHQQNRYMAALEERERLAREIHDNLAQALSILKLQASNIAELIRRGHFDQAQIFAADMVRTASEAHTDAREAITSLRTSVSTVSELMPTIEAYLDKFRQTYSMDVHLAVQDDCPLVLPPTSVVQLTRVIQEALANVRKHAKAHAVSINLQHDTQHLYVTIEDDGQGFEFSKIVQQENGGVGLQIMRERAESLGGHLKIDARPGKGTRIIAQIPL</sequence>
<dbReference type="GO" id="GO:0016020">
    <property type="term" value="C:membrane"/>
    <property type="evidence" value="ECO:0007669"/>
    <property type="project" value="InterPro"/>
</dbReference>
<dbReference type="Pfam" id="PF13185">
    <property type="entry name" value="GAF_2"/>
    <property type="match status" value="1"/>
</dbReference>
<dbReference type="InterPro" id="IPR004358">
    <property type="entry name" value="Sig_transdc_His_kin-like_C"/>
</dbReference>
<evidence type="ECO:0000256" key="7">
    <source>
        <dbReference type="ARBA" id="ARBA00022490"/>
    </source>
</evidence>
<dbReference type="SUPFAM" id="SSF55781">
    <property type="entry name" value="GAF domain-like"/>
    <property type="match status" value="1"/>
</dbReference>
<evidence type="ECO:0000256" key="17">
    <source>
        <dbReference type="ARBA" id="ARBA00024827"/>
    </source>
</evidence>
<evidence type="ECO:0000256" key="15">
    <source>
        <dbReference type="ARBA" id="ARBA00023012"/>
    </source>
</evidence>
<evidence type="ECO:0000259" key="19">
    <source>
        <dbReference type="PROSITE" id="PS50109"/>
    </source>
</evidence>
<dbReference type="GO" id="GO:0046983">
    <property type="term" value="F:protein dimerization activity"/>
    <property type="evidence" value="ECO:0007669"/>
    <property type="project" value="InterPro"/>
</dbReference>
<dbReference type="GO" id="GO:0051539">
    <property type="term" value="F:4 iron, 4 sulfur cluster binding"/>
    <property type="evidence" value="ECO:0007669"/>
    <property type="project" value="UniProtKB-KW"/>
</dbReference>
<evidence type="ECO:0000256" key="4">
    <source>
        <dbReference type="ARBA" id="ARBA00012438"/>
    </source>
</evidence>
<dbReference type="InterPro" id="IPR011712">
    <property type="entry name" value="Sig_transdc_His_kin_sub3_dim/P"/>
</dbReference>
<keyword evidence="10" id="KW-0479">Metal-binding</keyword>
<feature type="domain" description="Histidine kinase" evidence="19">
    <location>
        <begin position="439"/>
        <end position="529"/>
    </location>
</feature>
<dbReference type="InterPro" id="IPR003018">
    <property type="entry name" value="GAF"/>
</dbReference>
<dbReference type="SMART" id="SM00387">
    <property type="entry name" value="HATPase_c"/>
    <property type="match status" value="1"/>
</dbReference>
<evidence type="ECO:0000256" key="11">
    <source>
        <dbReference type="ARBA" id="ARBA00022741"/>
    </source>
</evidence>
<dbReference type="SMART" id="SM00065">
    <property type="entry name" value="GAF"/>
    <property type="match status" value="1"/>
</dbReference>
<comment type="catalytic activity">
    <reaction evidence="1">
        <text>ATP + protein L-histidine = ADP + protein N-phospho-L-histidine.</text>
        <dbReference type="EC" id="2.7.13.3"/>
    </reaction>
</comment>
<dbReference type="InterPro" id="IPR050482">
    <property type="entry name" value="Sensor_HK_TwoCompSys"/>
</dbReference>
<dbReference type="GO" id="GO:0000155">
    <property type="term" value="F:phosphorelay sensor kinase activity"/>
    <property type="evidence" value="ECO:0007669"/>
    <property type="project" value="InterPro"/>
</dbReference>
<evidence type="ECO:0000256" key="9">
    <source>
        <dbReference type="ARBA" id="ARBA00022679"/>
    </source>
</evidence>
<accession>A0A7S8E5X7</accession>
<dbReference type="SUPFAM" id="SSF55874">
    <property type="entry name" value="ATPase domain of HSP90 chaperone/DNA topoisomerase II/histidine kinase"/>
    <property type="match status" value="1"/>
</dbReference>
<evidence type="ECO:0000256" key="2">
    <source>
        <dbReference type="ARBA" id="ARBA00001966"/>
    </source>
</evidence>
<dbReference type="CDD" id="cd16917">
    <property type="entry name" value="HATPase_UhpB-NarQ-NarX-like"/>
    <property type="match status" value="1"/>
</dbReference>
<evidence type="ECO:0000256" key="14">
    <source>
        <dbReference type="ARBA" id="ARBA00023004"/>
    </source>
</evidence>
<evidence type="ECO:0000313" key="21">
    <source>
        <dbReference type="Proteomes" id="UP000594468"/>
    </source>
</evidence>
<dbReference type="PANTHER" id="PTHR24421:SF10">
    <property type="entry name" value="NITRATE_NITRITE SENSOR PROTEIN NARQ"/>
    <property type="match status" value="1"/>
</dbReference>
<dbReference type="GO" id="GO:0005524">
    <property type="term" value="F:ATP binding"/>
    <property type="evidence" value="ECO:0007669"/>
    <property type="project" value="UniProtKB-KW"/>
</dbReference>
<evidence type="ECO:0000256" key="18">
    <source>
        <dbReference type="ARBA" id="ARBA00030800"/>
    </source>
</evidence>
<evidence type="ECO:0000313" key="20">
    <source>
        <dbReference type="EMBL" id="QPC80945.1"/>
    </source>
</evidence>
<dbReference type="AlphaFoldDB" id="A0A7S8E5X7"/>
<dbReference type="KEGG" id="pmet:G4Y79_14650"/>
<keyword evidence="8" id="KW-0597">Phosphoprotein</keyword>
<organism evidence="20 21">
    <name type="scientific">Phototrophicus methaneseepsis</name>
    <dbReference type="NCBI Taxonomy" id="2710758"/>
    <lineage>
        <taxon>Bacteria</taxon>
        <taxon>Bacillati</taxon>
        <taxon>Chloroflexota</taxon>
        <taxon>Candidatus Thermofontia</taxon>
        <taxon>Phototrophicales</taxon>
        <taxon>Phototrophicaceae</taxon>
        <taxon>Phototrophicus</taxon>
    </lineage>
</organism>
<dbReference type="PROSITE" id="PS50109">
    <property type="entry name" value="HIS_KIN"/>
    <property type="match status" value="1"/>
</dbReference>
<evidence type="ECO:0000256" key="3">
    <source>
        <dbReference type="ARBA" id="ARBA00004496"/>
    </source>
</evidence>
<keyword evidence="13" id="KW-0067">ATP-binding</keyword>
<protein>
    <recommendedName>
        <fullName evidence="5">Oxygen sensor histidine kinase NreB</fullName>
        <ecNumber evidence="4">2.7.13.3</ecNumber>
    </recommendedName>
    <alternativeName>
        <fullName evidence="18">Nitrogen regulation protein B</fullName>
    </alternativeName>
</protein>
<keyword evidence="7" id="KW-0963">Cytoplasm</keyword>
<dbReference type="Gene3D" id="3.30.565.10">
    <property type="entry name" value="Histidine kinase-like ATPase, C-terminal domain"/>
    <property type="match status" value="1"/>
</dbReference>
<keyword evidence="11" id="KW-0547">Nucleotide-binding</keyword>
<dbReference type="InterPro" id="IPR003594">
    <property type="entry name" value="HATPase_dom"/>
</dbReference>
<evidence type="ECO:0000256" key="10">
    <source>
        <dbReference type="ARBA" id="ARBA00022723"/>
    </source>
</evidence>
<dbReference type="InterPro" id="IPR029016">
    <property type="entry name" value="GAF-like_dom_sf"/>
</dbReference>
<comment type="function">
    <text evidence="17">Member of the two-component regulatory system NreB/NreC involved in the control of dissimilatory nitrate/nitrite reduction in response to oxygen. NreB functions as a direct oxygen sensor histidine kinase which is autophosphorylated, in the absence of oxygen, probably at the conserved histidine residue, and transfers its phosphate group probably to a conserved aspartate residue of NreC. NreB/NreC activates the expression of the nitrate (narGHJI) and nitrite (nir) reductase operons, as well as the putative nitrate transporter gene narT.</text>
</comment>
<keyword evidence="12 20" id="KW-0418">Kinase</keyword>
<keyword evidence="14" id="KW-0408">Iron</keyword>
<keyword evidence="21" id="KW-1185">Reference proteome</keyword>
<dbReference type="EC" id="2.7.13.3" evidence="4"/>
<evidence type="ECO:0000256" key="5">
    <source>
        <dbReference type="ARBA" id="ARBA00017322"/>
    </source>
</evidence>
<proteinExistence type="predicted"/>
<comment type="subcellular location">
    <subcellularLocation>
        <location evidence="3">Cytoplasm</location>
    </subcellularLocation>
</comment>
<comment type="cofactor">
    <cofactor evidence="2">
        <name>[4Fe-4S] cluster</name>
        <dbReference type="ChEBI" id="CHEBI:49883"/>
    </cofactor>
</comment>
<dbReference type="GO" id="GO:0046872">
    <property type="term" value="F:metal ion binding"/>
    <property type="evidence" value="ECO:0007669"/>
    <property type="project" value="UniProtKB-KW"/>
</dbReference>
<gene>
    <name evidence="20" type="ORF">G4Y79_14650</name>
</gene>
<dbReference type="RefSeq" id="WP_195169020.1">
    <property type="nucleotide sequence ID" value="NZ_CP062983.1"/>
</dbReference>
<keyword evidence="16" id="KW-0411">Iron-sulfur</keyword>
<dbReference type="PANTHER" id="PTHR24421">
    <property type="entry name" value="NITRATE/NITRITE SENSOR PROTEIN NARX-RELATED"/>
    <property type="match status" value="1"/>
</dbReference>
<dbReference type="PRINTS" id="PR00344">
    <property type="entry name" value="BCTRLSENSOR"/>
</dbReference>
<dbReference type="Proteomes" id="UP000594468">
    <property type="component" value="Chromosome"/>
</dbReference>
<evidence type="ECO:0000256" key="1">
    <source>
        <dbReference type="ARBA" id="ARBA00000085"/>
    </source>
</evidence>
<evidence type="ECO:0000256" key="13">
    <source>
        <dbReference type="ARBA" id="ARBA00022840"/>
    </source>
</evidence>
<dbReference type="Gene3D" id="3.30.450.40">
    <property type="match status" value="1"/>
</dbReference>
<evidence type="ECO:0000256" key="6">
    <source>
        <dbReference type="ARBA" id="ARBA00022485"/>
    </source>
</evidence>
<name>A0A7S8E5X7_9CHLR</name>
<dbReference type="EMBL" id="CP062983">
    <property type="protein sequence ID" value="QPC80945.1"/>
    <property type="molecule type" value="Genomic_DNA"/>
</dbReference>
<reference evidence="20 21" key="1">
    <citation type="submission" date="2020-02" db="EMBL/GenBank/DDBJ databases">
        <authorList>
            <person name="Zheng R.K."/>
            <person name="Sun C.M."/>
        </authorList>
    </citation>
    <scope>NUCLEOTIDE SEQUENCE [LARGE SCALE GENOMIC DNA]</scope>
    <source>
        <strain evidence="21">rifampicinis</strain>
    </source>
</reference>
<dbReference type="InterPro" id="IPR036890">
    <property type="entry name" value="HATPase_C_sf"/>
</dbReference>
<dbReference type="GO" id="GO:0005737">
    <property type="term" value="C:cytoplasm"/>
    <property type="evidence" value="ECO:0007669"/>
    <property type="project" value="UniProtKB-SubCell"/>
</dbReference>